<keyword evidence="4" id="KW-0547">Nucleotide-binding</keyword>
<keyword evidence="1" id="KW-0808">Transferase</keyword>
<name>A0ABW2WVW9_9ACTN</name>
<organism evidence="4 5">
    <name type="scientific">Streptomyces sanglieri</name>
    <dbReference type="NCBI Taxonomy" id="193460"/>
    <lineage>
        <taxon>Bacteria</taxon>
        <taxon>Bacillati</taxon>
        <taxon>Actinomycetota</taxon>
        <taxon>Actinomycetes</taxon>
        <taxon>Kitasatosporales</taxon>
        <taxon>Streptomycetaceae</taxon>
        <taxon>Streptomyces</taxon>
    </lineage>
</organism>
<keyword evidence="1" id="KW-0723">Serine/threonine-protein kinase</keyword>
<dbReference type="CDD" id="cd16936">
    <property type="entry name" value="HATPase_RsbW-like"/>
    <property type="match status" value="1"/>
</dbReference>
<dbReference type="InterPro" id="IPR036890">
    <property type="entry name" value="HATPase_C_sf"/>
</dbReference>
<evidence type="ECO:0000256" key="2">
    <source>
        <dbReference type="SAM" id="MobiDB-lite"/>
    </source>
</evidence>
<dbReference type="InterPro" id="IPR050267">
    <property type="entry name" value="Anti-sigma-factor_SerPK"/>
</dbReference>
<reference evidence="5" key="1">
    <citation type="journal article" date="2019" name="Int. J. Syst. Evol. Microbiol.">
        <title>The Global Catalogue of Microorganisms (GCM) 10K type strain sequencing project: providing services to taxonomists for standard genome sequencing and annotation.</title>
        <authorList>
            <consortium name="The Broad Institute Genomics Platform"/>
            <consortium name="The Broad Institute Genome Sequencing Center for Infectious Disease"/>
            <person name="Wu L."/>
            <person name="Ma J."/>
        </authorList>
    </citation>
    <scope>NUCLEOTIDE SEQUENCE [LARGE SCALE GENOMIC DNA]</scope>
    <source>
        <strain evidence="5">JCM 12607</strain>
    </source>
</reference>
<dbReference type="GO" id="GO:0005524">
    <property type="term" value="F:ATP binding"/>
    <property type="evidence" value="ECO:0007669"/>
    <property type="project" value="UniProtKB-KW"/>
</dbReference>
<gene>
    <name evidence="4" type="ORF">ACFQ2K_25895</name>
</gene>
<proteinExistence type="predicted"/>
<protein>
    <submittedName>
        <fullName evidence="4">ATP-binding protein</fullName>
    </submittedName>
</protein>
<feature type="region of interest" description="Disordered" evidence="2">
    <location>
        <begin position="92"/>
        <end position="112"/>
    </location>
</feature>
<sequence length="155" mass="16653">MTPVTAPPSPTPYLPQRGERYRLVVPNAPTAPKIVRDFVATVLWAAGHDPLVDDARLCVSEVVSNTYCHTDSPQIRVEVTVNHRQVTVYVTDDEPGRLPTPPPPRAPGADEGGRGLLLVDALAARWGTTAYGARSPHSKTVWFTLSAASAAHPSI</sequence>
<evidence type="ECO:0000313" key="5">
    <source>
        <dbReference type="Proteomes" id="UP001596915"/>
    </source>
</evidence>
<dbReference type="SUPFAM" id="SSF55874">
    <property type="entry name" value="ATPase domain of HSP90 chaperone/DNA topoisomerase II/histidine kinase"/>
    <property type="match status" value="1"/>
</dbReference>
<keyword evidence="1" id="KW-0418">Kinase</keyword>
<evidence type="ECO:0000259" key="3">
    <source>
        <dbReference type="Pfam" id="PF13581"/>
    </source>
</evidence>
<dbReference type="PANTHER" id="PTHR35526">
    <property type="entry name" value="ANTI-SIGMA-F FACTOR RSBW-RELATED"/>
    <property type="match status" value="1"/>
</dbReference>
<dbReference type="EMBL" id="JBHTGL010000008">
    <property type="protein sequence ID" value="MFD0625661.1"/>
    <property type="molecule type" value="Genomic_DNA"/>
</dbReference>
<dbReference type="Gene3D" id="3.30.565.10">
    <property type="entry name" value="Histidine kinase-like ATPase, C-terminal domain"/>
    <property type="match status" value="1"/>
</dbReference>
<accession>A0ABW2WVW9</accession>
<dbReference type="InterPro" id="IPR003594">
    <property type="entry name" value="HATPase_dom"/>
</dbReference>
<feature type="domain" description="Histidine kinase/HSP90-like ATPase" evidence="3">
    <location>
        <begin position="27"/>
        <end position="143"/>
    </location>
</feature>
<comment type="caution">
    <text evidence="4">The sequence shown here is derived from an EMBL/GenBank/DDBJ whole genome shotgun (WGS) entry which is preliminary data.</text>
</comment>
<dbReference type="Proteomes" id="UP001596915">
    <property type="component" value="Unassembled WGS sequence"/>
</dbReference>
<keyword evidence="4" id="KW-0067">ATP-binding</keyword>
<keyword evidence="5" id="KW-1185">Reference proteome</keyword>
<evidence type="ECO:0000313" key="4">
    <source>
        <dbReference type="EMBL" id="MFD0625661.1"/>
    </source>
</evidence>
<evidence type="ECO:0000256" key="1">
    <source>
        <dbReference type="ARBA" id="ARBA00022527"/>
    </source>
</evidence>
<dbReference type="Pfam" id="PF13581">
    <property type="entry name" value="HATPase_c_2"/>
    <property type="match status" value="1"/>
</dbReference>
<dbReference type="PANTHER" id="PTHR35526:SF3">
    <property type="entry name" value="ANTI-SIGMA-F FACTOR RSBW"/>
    <property type="match status" value="1"/>
</dbReference>